<evidence type="ECO:0000256" key="1">
    <source>
        <dbReference type="SAM" id="MobiDB-lite"/>
    </source>
</evidence>
<gene>
    <name evidence="2" type="ORF">C0081_13125</name>
</gene>
<organism evidence="2 3">
    <name type="scientific">Cohaesibacter celericrescens</name>
    <dbReference type="NCBI Taxonomy" id="2067669"/>
    <lineage>
        <taxon>Bacteria</taxon>
        <taxon>Pseudomonadati</taxon>
        <taxon>Pseudomonadota</taxon>
        <taxon>Alphaproteobacteria</taxon>
        <taxon>Hyphomicrobiales</taxon>
        <taxon>Cohaesibacteraceae</taxon>
    </lineage>
</organism>
<dbReference type="Proteomes" id="UP000234881">
    <property type="component" value="Unassembled WGS sequence"/>
</dbReference>
<proteinExistence type="predicted"/>
<comment type="caution">
    <text evidence="2">The sequence shown here is derived from an EMBL/GenBank/DDBJ whole genome shotgun (WGS) entry which is preliminary data.</text>
</comment>
<accession>A0A2N5XR99</accession>
<protein>
    <submittedName>
        <fullName evidence="2">Uncharacterized protein</fullName>
    </submittedName>
</protein>
<name>A0A2N5XR99_9HYPH</name>
<feature type="region of interest" description="Disordered" evidence="1">
    <location>
        <begin position="42"/>
        <end position="63"/>
    </location>
</feature>
<dbReference type="AlphaFoldDB" id="A0A2N5XR99"/>
<evidence type="ECO:0000313" key="2">
    <source>
        <dbReference type="EMBL" id="PLW76980.1"/>
    </source>
</evidence>
<keyword evidence="3" id="KW-1185">Reference proteome</keyword>
<sequence>MAKKTIALEKSAGLRVSARCQAHQTPSAKSYKRSISSYSAKPDDYGGIGFDEQPERPTRHGEKVYDRRRDLPGLLHLFPAEIDKLEQLHSNAILKRIVLALRGERSRGRTGHWRYSLARHIGLKQAFMWEKMRHTCSQPPAAGVCNKKGSQKAAF</sequence>
<feature type="compositionally biased region" description="Basic and acidic residues" evidence="1">
    <location>
        <begin position="53"/>
        <end position="63"/>
    </location>
</feature>
<reference evidence="2 3" key="1">
    <citation type="submission" date="2018-01" db="EMBL/GenBank/DDBJ databases">
        <title>The draft genome sequence of Cohaesibacter sp. H1304.</title>
        <authorList>
            <person name="Wang N.-N."/>
            <person name="Du Z.-J."/>
        </authorList>
    </citation>
    <scope>NUCLEOTIDE SEQUENCE [LARGE SCALE GENOMIC DNA]</scope>
    <source>
        <strain evidence="2 3">H1304</strain>
    </source>
</reference>
<evidence type="ECO:0000313" key="3">
    <source>
        <dbReference type="Proteomes" id="UP000234881"/>
    </source>
</evidence>
<dbReference type="EMBL" id="PKUQ01000022">
    <property type="protein sequence ID" value="PLW76980.1"/>
    <property type="molecule type" value="Genomic_DNA"/>
</dbReference>